<dbReference type="AlphaFoldDB" id="A0AAN7CW27"/>
<dbReference type="InterPro" id="IPR052973">
    <property type="entry name" value="Fungal_sec-metab_reg_TF"/>
</dbReference>
<feature type="compositionally biased region" description="Polar residues" evidence="2">
    <location>
        <begin position="420"/>
        <end position="434"/>
    </location>
</feature>
<organism evidence="4 5">
    <name type="scientific">Corynascus novoguineensis</name>
    <dbReference type="NCBI Taxonomy" id="1126955"/>
    <lineage>
        <taxon>Eukaryota</taxon>
        <taxon>Fungi</taxon>
        <taxon>Dikarya</taxon>
        <taxon>Ascomycota</taxon>
        <taxon>Pezizomycotina</taxon>
        <taxon>Sordariomycetes</taxon>
        <taxon>Sordariomycetidae</taxon>
        <taxon>Sordariales</taxon>
        <taxon>Chaetomiaceae</taxon>
        <taxon>Corynascus</taxon>
    </lineage>
</organism>
<dbReference type="GO" id="GO:0000981">
    <property type="term" value="F:DNA-binding transcription factor activity, RNA polymerase II-specific"/>
    <property type="evidence" value="ECO:0007669"/>
    <property type="project" value="InterPro"/>
</dbReference>
<dbReference type="Gene3D" id="4.10.240.10">
    <property type="entry name" value="Zn(2)-C6 fungal-type DNA-binding domain"/>
    <property type="match status" value="1"/>
</dbReference>
<dbReference type="Pfam" id="PF00172">
    <property type="entry name" value="Zn_clus"/>
    <property type="match status" value="1"/>
</dbReference>
<evidence type="ECO:0000313" key="5">
    <source>
        <dbReference type="Proteomes" id="UP001303647"/>
    </source>
</evidence>
<feature type="compositionally biased region" description="Basic and acidic residues" evidence="2">
    <location>
        <begin position="452"/>
        <end position="463"/>
    </location>
</feature>
<dbReference type="GO" id="GO:0008270">
    <property type="term" value="F:zinc ion binding"/>
    <property type="evidence" value="ECO:0007669"/>
    <property type="project" value="InterPro"/>
</dbReference>
<sequence>MHPDGRVSGERKDKRKPVSSGRRLTGHVPSEAPIYTRRANATSSSPAQARFTAQEKEKVLGVRRQGACLRCRMLKIPCSLGNPCQACLQSAVKGAERKVLSFCYCVRTRFADVNIFDSSQAEAAVTMQAETLMRMLSDLLARIAAPADFTLTSNPTAFNNIMVSWLTDPDFHLPNGSIVGLCCSSLLGLEFQEEDAATDGLMLDFRRFLLATSLAHAGWRDGTLKTIHARDLCAAGQISGYRLLRRLDRILTPQFLSRCGRDQCQVLFLLVLGAVLGIGYSSSQLEDHSPQFPSAGMLNPEFQRSPTLWLAMKEHLCQMLAHHLIFIGSMLGIKLETGVEQRIIETAVSRWNKAEEFVWVDMASCGPEEETQQKEALSSETCELPELSSSPVSSIPSPPPLATPQLPPLVTISLSEMKQFQPQPMDSWSENPRSYFSMFDSPENPRPGASEPGERPEKLQQGERKRRSMWIVRPFDAGPGHGLINVHARLQPGGEMESIRAFV</sequence>
<comment type="caution">
    <text evidence="4">The sequence shown here is derived from an EMBL/GenBank/DDBJ whole genome shotgun (WGS) entry which is preliminary data.</text>
</comment>
<keyword evidence="5" id="KW-1185">Reference proteome</keyword>
<protein>
    <recommendedName>
        <fullName evidence="3">Zn(2)-C6 fungal-type domain-containing protein</fullName>
    </recommendedName>
</protein>
<dbReference type="PANTHER" id="PTHR35392:SF2">
    <property type="entry name" value="ZN(II)2CYS6 TRANSCRIPTION FACTOR (EUROFUNG)"/>
    <property type="match status" value="1"/>
</dbReference>
<dbReference type="Proteomes" id="UP001303647">
    <property type="component" value="Unassembled WGS sequence"/>
</dbReference>
<evidence type="ECO:0000313" key="4">
    <source>
        <dbReference type="EMBL" id="KAK4248995.1"/>
    </source>
</evidence>
<keyword evidence="1" id="KW-0539">Nucleus</keyword>
<feature type="compositionally biased region" description="Basic and acidic residues" evidence="2">
    <location>
        <begin position="1"/>
        <end position="12"/>
    </location>
</feature>
<evidence type="ECO:0000259" key="3">
    <source>
        <dbReference type="Pfam" id="PF00172"/>
    </source>
</evidence>
<dbReference type="InterPro" id="IPR036864">
    <property type="entry name" value="Zn2-C6_fun-type_DNA-bd_sf"/>
</dbReference>
<feature type="region of interest" description="Disordered" evidence="2">
    <location>
        <begin position="368"/>
        <end position="407"/>
    </location>
</feature>
<dbReference type="InterPro" id="IPR001138">
    <property type="entry name" value="Zn2Cys6_DnaBD"/>
</dbReference>
<gene>
    <name evidence="4" type="ORF">C7999DRAFT_39848</name>
</gene>
<dbReference type="EMBL" id="MU857629">
    <property type="protein sequence ID" value="KAK4248995.1"/>
    <property type="molecule type" value="Genomic_DNA"/>
</dbReference>
<feature type="region of interest" description="Disordered" evidence="2">
    <location>
        <begin position="1"/>
        <end position="50"/>
    </location>
</feature>
<evidence type="ECO:0000256" key="1">
    <source>
        <dbReference type="ARBA" id="ARBA00023242"/>
    </source>
</evidence>
<dbReference type="PANTHER" id="PTHR35392">
    <property type="entry name" value="ZN(II)2CYS6 TRANSCRIPTION FACTOR (EUROFUNG)-RELATED-RELATED"/>
    <property type="match status" value="1"/>
</dbReference>
<feature type="domain" description="Zn(2)-C6 fungal-type" evidence="3">
    <location>
        <begin position="67"/>
        <end position="90"/>
    </location>
</feature>
<feature type="region of interest" description="Disordered" evidence="2">
    <location>
        <begin position="420"/>
        <end position="468"/>
    </location>
</feature>
<reference evidence="4" key="2">
    <citation type="submission" date="2023-05" db="EMBL/GenBank/DDBJ databases">
        <authorList>
            <consortium name="Lawrence Berkeley National Laboratory"/>
            <person name="Steindorff A."/>
            <person name="Hensen N."/>
            <person name="Bonometti L."/>
            <person name="Westerberg I."/>
            <person name="Brannstrom I.O."/>
            <person name="Guillou S."/>
            <person name="Cros-Aarteil S."/>
            <person name="Calhoun S."/>
            <person name="Haridas S."/>
            <person name="Kuo A."/>
            <person name="Mondo S."/>
            <person name="Pangilinan J."/>
            <person name="Riley R."/>
            <person name="Labutti K."/>
            <person name="Andreopoulos B."/>
            <person name="Lipzen A."/>
            <person name="Chen C."/>
            <person name="Yanf M."/>
            <person name="Daum C."/>
            <person name="Ng V."/>
            <person name="Clum A."/>
            <person name="Ohm R."/>
            <person name="Martin F."/>
            <person name="Silar P."/>
            <person name="Natvig D."/>
            <person name="Lalanne C."/>
            <person name="Gautier V."/>
            <person name="Ament-Velasquez S.L."/>
            <person name="Kruys A."/>
            <person name="Hutchinson M.I."/>
            <person name="Powell A.J."/>
            <person name="Barry K."/>
            <person name="Miller A.N."/>
            <person name="Grigoriev I.V."/>
            <person name="Debuchy R."/>
            <person name="Gladieux P."/>
            <person name="Thoren M.H."/>
            <person name="Johannesson H."/>
        </authorList>
    </citation>
    <scope>NUCLEOTIDE SEQUENCE</scope>
    <source>
        <strain evidence="4">CBS 359.72</strain>
    </source>
</reference>
<accession>A0AAN7CW27</accession>
<feature type="compositionally biased region" description="Low complexity" evidence="2">
    <location>
        <begin position="384"/>
        <end position="395"/>
    </location>
</feature>
<reference evidence="4" key="1">
    <citation type="journal article" date="2023" name="Mol. Phylogenet. Evol.">
        <title>Genome-scale phylogeny and comparative genomics of the fungal order Sordariales.</title>
        <authorList>
            <person name="Hensen N."/>
            <person name="Bonometti L."/>
            <person name="Westerberg I."/>
            <person name="Brannstrom I.O."/>
            <person name="Guillou S."/>
            <person name="Cros-Aarteil S."/>
            <person name="Calhoun S."/>
            <person name="Haridas S."/>
            <person name="Kuo A."/>
            <person name="Mondo S."/>
            <person name="Pangilinan J."/>
            <person name="Riley R."/>
            <person name="LaButti K."/>
            <person name="Andreopoulos B."/>
            <person name="Lipzen A."/>
            <person name="Chen C."/>
            <person name="Yan M."/>
            <person name="Daum C."/>
            <person name="Ng V."/>
            <person name="Clum A."/>
            <person name="Steindorff A."/>
            <person name="Ohm R.A."/>
            <person name="Martin F."/>
            <person name="Silar P."/>
            <person name="Natvig D.O."/>
            <person name="Lalanne C."/>
            <person name="Gautier V."/>
            <person name="Ament-Velasquez S.L."/>
            <person name="Kruys A."/>
            <person name="Hutchinson M.I."/>
            <person name="Powell A.J."/>
            <person name="Barry K."/>
            <person name="Miller A.N."/>
            <person name="Grigoriev I.V."/>
            <person name="Debuchy R."/>
            <person name="Gladieux P."/>
            <person name="Hiltunen Thoren M."/>
            <person name="Johannesson H."/>
        </authorList>
    </citation>
    <scope>NUCLEOTIDE SEQUENCE</scope>
    <source>
        <strain evidence="4">CBS 359.72</strain>
    </source>
</reference>
<evidence type="ECO:0000256" key="2">
    <source>
        <dbReference type="SAM" id="MobiDB-lite"/>
    </source>
</evidence>
<name>A0AAN7CW27_9PEZI</name>
<feature type="compositionally biased region" description="Pro residues" evidence="2">
    <location>
        <begin position="396"/>
        <end position="407"/>
    </location>
</feature>
<proteinExistence type="predicted"/>